<dbReference type="EMBL" id="JAENHL010000008">
    <property type="protein sequence ID" value="MBK1870480.1"/>
    <property type="molecule type" value="Genomic_DNA"/>
</dbReference>
<sequence>MKVRDLRQIVDRTTQEMAASLPGLRGREFVKPRDMNSPAKLELRRRTLTETVLRPSKSEKERILGDNDLVDLNFFERGLFAAKSVCRVILRDEAERQIGAASGFMVSPSLLLTNHHVFPHAGEAALALAQFDYVLDIEGIERRGPSFRTRPDIYFFAHEELDFAIVAVDQTPDGDPGNAGLTTYRYLRLNPNHGKINEGEFISIIQHPSGLPKQVALRENKLLKKEDNFLVYHSDTAQGSSGSPLFNDTWQVVGLHSAGVPRKNAKGQWLTKTGTVADNSTDDGEIDWIGNRGIRASRIVAALGEAPGSPLLDEFMATASGEKALSSPPPGSIPPDGPRTVEAGTSSISRLRVTAMAQGTRIDLPIGYAAEIEHIGSSAPPTPTTPAGGADVIAATEAYKAPVIDSKYENRTGYDKNFLSEVIALPRVTKPALAAKMSSGGTAIPYEHFSIVMHKARRLAMFTASNVDATEKARRPEPSKSYSRKALGGLADGDIEKWVPEERIDAAHQLPDAFFKNDRKSFDKGHIVRRDDVVWGKTYAQVRRANGDSYHVTNCSPQVAAFNQSKLGGDWGRLENMILKQAKGEKVVIFAGPVFDDKKDRPFKGKDENGDELIVQIPSQFWKIVVADGPKGLEAYGFILKQDLKTVDWEFKVDSEWVEELTPLKDIQALADFIRLPKNVMRADMYGRIEPHESLAMNEIVRQGPSSRSRRRG</sequence>
<protein>
    <submittedName>
        <fullName evidence="1">DNA/RNA non-specific endonuclease</fullName>
    </submittedName>
</protein>
<keyword evidence="1" id="KW-0378">Hydrolase</keyword>
<organism evidence="1 2">
    <name type="scientific">Taklimakanibacter albus</name>
    <dbReference type="NCBI Taxonomy" id="2800327"/>
    <lineage>
        <taxon>Bacteria</taxon>
        <taxon>Pseudomonadati</taxon>
        <taxon>Pseudomonadota</taxon>
        <taxon>Alphaproteobacteria</taxon>
        <taxon>Hyphomicrobiales</taxon>
        <taxon>Aestuariivirgaceae</taxon>
        <taxon>Taklimakanibacter</taxon>
    </lineage>
</organism>
<keyword evidence="1" id="KW-0255">Endonuclease</keyword>
<name>A0ACC5RD01_9HYPH</name>
<reference evidence="1" key="1">
    <citation type="submission" date="2021-01" db="EMBL/GenBank/DDBJ databases">
        <authorList>
            <person name="Sun Q."/>
        </authorList>
    </citation>
    <scope>NUCLEOTIDE SEQUENCE</scope>
    <source>
        <strain evidence="1">YIM B02566</strain>
    </source>
</reference>
<accession>A0ACC5RD01</accession>
<proteinExistence type="predicted"/>
<evidence type="ECO:0000313" key="1">
    <source>
        <dbReference type="EMBL" id="MBK1870480.1"/>
    </source>
</evidence>
<gene>
    <name evidence="1" type="ORF">JHL16_29210</name>
</gene>
<keyword evidence="1" id="KW-0540">Nuclease</keyword>
<evidence type="ECO:0000313" key="2">
    <source>
        <dbReference type="Proteomes" id="UP000616151"/>
    </source>
</evidence>
<keyword evidence="2" id="KW-1185">Reference proteome</keyword>
<comment type="caution">
    <text evidence="1">The sequence shown here is derived from an EMBL/GenBank/DDBJ whole genome shotgun (WGS) entry which is preliminary data.</text>
</comment>
<dbReference type="Proteomes" id="UP000616151">
    <property type="component" value="Unassembled WGS sequence"/>
</dbReference>